<keyword evidence="4 5" id="KW-0963">Cytoplasm</keyword>
<dbReference type="AlphaFoldDB" id="A0A6A6HBJ6"/>
<dbReference type="EC" id="3.7.1.3" evidence="4 5"/>
<comment type="caution">
    <text evidence="4">Lacks conserved residue(s) required for the propagation of feature annotation.</text>
</comment>
<accession>A0A6A6HBJ6</accession>
<dbReference type="SUPFAM" id="SSF53383">
    <property type="entry name" value="PLP-dependent transferases"/>
    <property type="match status" value="1"/>
</dbReference>
<keyword evidence="2 4" id="KW-0378">Hydrolase</keyword>
<proteinExistence type="inferred from homology"/>
<dbReference type="GO" id="GO:0043420">
    <property type="term" value="P:anthranilate metabolic process"/>
    <property type="evidence" value="ECO:0007669"/>
    <property type="project" value="UniProtKB-UniRule"/>
</dbReference>
<dbReference type="GO" id="GO:0034354">
    <property type="term" value="P:'de novo' NAD+ biosynthetic process from L-tryptophan"/>
    <property type="evidence" value="ECO:0007669"/>
    <property type="project" value="UniProtKB-UniRule"/>
</dbReference>
<dbReference type="GO" id="GO:0030429">
    <property type="term" value="F:kynureninase activity"/>
    <property type="evidence" value="ECO:0007669"/>
    <property type="project" value="UniProtKB-UniRule"/>
</dbReference>
<feature type="binding site" evidence="4">
    <location>
        <begin position="154"/>
        <end position="157"/>
    </location>
    <ligand>
        <name>pyridoxal 5'-phosphate</name>
        <dbReference type="ChEBI" id="CHEBI:597326"/>
    </ligand>
</feature>
<comment type="subcellular location">
    <subcellularLocation>
        <location evidence="4 5">Cytoplasm</location>
    </subcellularLocation>
</comment>
<reference evidence="6" key="1">
    <citation type="journal article" date="2020" name="Stud. Mycol.">
        <title>101 Dothideomycetes genomes: a test case for predicting lifestyles and emergence of pathogens.</title>
        <authorList>
            <person name="Haridas S."/>
            <person name="Albert R."/>
            <person name="Binder M."/>
            <person name="Bloem J."/>
            <person name="Labutti K."/>
            <person name="Salamov A."/>
            <person name="Andreopoulos B."/>
            <person name="Baker S."/>
            <person name="Barry K."/>
            <person name="Bills G."/>
            <person name="Bluhm B."/>
            <person name="Cannon C."/>
            <person name="Castanera R."/>
            <person name="Culley D."/>
            <person name="Daum C."/>
            <person name="Ezra D."/>
            <person name="Gonzalez J."/>
            <person name="Henrissat B."/>
            <person name="Kuo A."/>
            <person name="Liang C."/>
            <person name="Lipzen A."/>
            <person name="Lutzoni F."/>
            <person name="Magnuson J."/>
            <person name="Mondo S."/>
            <person name="Nolan M."/>
            <person name="Ohm R."/>
            <person name="Pangilinan J."/>
            <person name="Park H.-J."/>
            <person name="Ramirez L."/>
            <person name="Alfaro M."/>
            <person name="Sun H."/>
            <person name="Tritt A."/>
            <person name="Yoshinaga Y."/>
            <person name="Zwiers L.-H."/>
            <person name="Turgeon B."/>
            <person name="Goodwin S."/>
            <person name="Spatafora J."/>
            <person name="Crous P."/>
            <person name="Grigoriev I."/>
        </authorList>
    </citation>
    <scope>NUCLEOTIDE SEQUENCE</scope>
    <source>
        <strain evidence="6">Tuck. ex Michener</strain>
    </source>
</reference>
<comment type="cofactor">
    <cofactor evidence="4 5">
        <name>pyridoxal 5'-phosphate</name>
        <dbReference type="ChEBI" id="CHEBI:597326"/>
    </cofactor>
</comment>
<dbReference type="PANTHER" id="PTHR14084:SF0">
    <property type="entry name" value="KYNURENINASE"/>
    <property type="match status" value="1"/>
</dbReference>
<dbReference type="HAMAP" id="MF_01970">
    <property type="entry name" value="Kynureninase"/>
    <property type="match status" value="1"/>
</dbReference>
<sequence>MEYLSESERAKSLDEADPLRHLREEFIIPSRADLKRKTLQKSVEEDGSSIPSTYLCGNSLGLQPRLTSTYLSQYLSTWATKGVYGHFKPITDSPLLPWLHVDDAVTSGMSKLVGAHVNEVAVMQTLTANLHLLLATFYRPTPYRHKIIIESKAFPSDHYAIESHLKHHHRDPAESMICIEPPAGTSLIPTSHILDTIRQHADTTALVLLPGIQFYTGQYLDIPTITREVHAMGLPIGWDLAHAVGNVPLELHAWDVDFAAWCMYKYLNCGPGCSGGLFVHRRHSSQRSGHLTRLAGWWGSSKTSRFSMTNRFEPIPGAAGWQLSNPSVLDLTSVQASLAVFGKTDMAALRAKSVRLTGWLEELLSAREGWFGVITPRVPEQRGAQLSVLLAEGLLDPVMEVLEEEGCVVDERRPDVIRVAPAPMYNTFVDVRRFVVVFEDALKKAVEVRKGMKDKGEIGESVMVHGGEDSRGWSEIK</sequence>
<feature type="binding site" evidence="4">
    <location>
        <position position="126"/>
    </location>
    <ligand>
        <name>pyridoxal 5'-phosphate</name>
        <dbReference type="ChEBI" id="CHEBI:597326"/>
    </ligand>
</feature>
<dbReference type="GO" id="GO:0019805">
    <property type="term" value="P:quinolinate biosynthetic process"/>
    <property type="evidence" value="ECO:0007669"/>
    <property type="project" value="UniProtKB-UniRule"/>
</dbReference>
<dbReference type="GO" id="GO:0019441">
    <property type="term" value="P:L-tryptophan catabolic process to kynurenine"/>
    <property type="evidence" value="ECO:0007669"/>
    <property type="project" value="TreeGrafter"/>
</dbReference>
<feature type="modified residue" description="N6-(pyridoxal phosphate)lysine" evidence="4">
    <location>
        <position position="265"/>
    </location>
</feature>
<comment type="function">
    <text evidence="4 5">Catalyzes the cleavage of L-kynurenine (L-Kyn) and L-3-hydroxykynurenine (L-3OHKyn) into anthranilic acid (AA) and 3-hydroxyanthranilic acid (3-OHAA), respectively.</text>
</comment>
<dbReference type="OrthoDB" id="5978656at2759"/>
<dbReference type="Gene3D" id="3.90.1150.10">
    <property type="entry name" value="Aspartate Aminotransferase, domain 1"/>
    <property type="match status" value="1"/>
</dbReference>
<dbReference type="UniPathway" id="UPA00253">
    <property type="reaction ID" value="UER00329"/>
</dbReference>
<keyword evidence="3 4" id="KW-0663">Pyridoxal phosphate</keyword>
<dbReference type="FunFam" id="3.40.640.10:FF:000031">
    <property type="entry name" value="Kynureninase"/>
    <property type="match status" value="1"/>
</dbReference>
<dbReference type="InterPro" id="IPR015421">
    <property type="entry name" value="PyrdxlP-dep_Trfase_major"/>
</dbReference>
<dbReference type="InterPro" id="IPR010111">
    <property type="entry name" value="Kynureninase"/>
</dbReference>
<dbReference type="GO" id="GO:0097053">
    <property type="term" value="P:L-kynurenine catabolic process"/>
    <property type="evidence" value="ECO:0007669"/>
    <property type="project" value="UniProtKB-UniRule"/>
</dbReference>
<comment type="pathway">
    <text evidence="4 5">Cofactor biosynthesis; NAD(+) biosynthesis; quinolinate from L-kynurenine: step 2/3.</text>
</comment>
<name>A0A6A6HBJ6_VIRVR</name>
<gene>
    <name evidence="4" type="primary">BNA5</name>
    <name evidence="6" type="ORF">EV356DRAFT_483721</name>
</gene>
<organism evidence="6 7">
    <name type="scientific">Viridothelium virens</name>
    <name type="common">Speckled blister lichen</name>
    <name type="synonym">Trypethelium virens</name>
    <dbReference type="NCBI Taxonomy" id="1048519"/>
    <lineage>
        <taxon>Eukaryota</taxon>
        <taxon>Fungi</taxon>
        <taxon>Dikarya</taxon>
        <taxon>Ascomycota</taxon>
        <taxon>Pezizomycotina</taxon>
        <taxon>Dothideomycetes</taxon>
        <taxon>Dothideomycetes incertae sedis</taxon>
        <taxon>Trypetheliales</taxon>
        <taxon>Trypetheliaceae</taxon>
        <taxon>Viridothelium</taxon>
    </lineage>
</organism>
<dbReference type="GO" id="GO:0030170">
    <property type="term" value="F:pyridoxal phosphate binding"/>
    <property type="evidence" value="ECO:0007669"/>
    <property type="project" value="UniProtKB-UniRule"/>
</dbReference>
<keyword evidence="1 4" id="KW-0662">Pyridine nucleotide biosynthesis</keyword>
<feature type="binding site" evidence="4">
    <location>
        <position position="297"/>
    </location>
    <ligand>
        <name>pyridoxal 5'-phosphate</name>
        <dbReference type="ChEBI" id="CHEBI:597326"/>
    </ligand>
</feature>
<dbReference type="NCBIfam" id="TIGR01814">
    <property type="entry name" value="kynureninase"/>
    <property type="match status" value="1"/>
</dbReference>
<evidence type="ECO:0000313" key="6">
    <source>
        <dbReference type="EMBL" id="KAF2235496.1"/>
    </source>
</evidence>
<dbReference type="UniPathway" id="UPA00334">
    <property type="reaction ID" value="UER00455"/>
</dbReference>
<evidence type="ECO:0000256" key="1">
    <source>
        <dbReference type="ARBA" id="ARBA00022642"/>
    </source>
</evidence>
<evidence type="ECO:0000256" key="5">
    <source>
        <dbReference type="PIRNR" id="PIRNR038800"/>
    </source>
</evidence>
<feature type="binding site" evidence="4">
    <location>
        <position position="264"/>
    </location>
    <ligand>
        <name>pyridoxal 5'-phosphate</name>
        <dbReference type="ChEBI" id="CHEBI:597326"/>
    </ligand>
</feature>
<dbReference type="GO" id="GO:0005737">
    <property type="term" value="C:cytoplasm"/>
    <property type="evidence" value="ECO:0007669"/>
    <property type="project" value="UniProtKB-SubCell"/>
</dbReference>
<evidence type="ECO:0000256" key="4">
    <source>
        <dbReference type="HAMAP-Rule" id="MF_03017"/>
    </source>
</evidence>
<keyword evidence="7" id="KW-1185">Reference proteome</keyword>
<evidence type="ECO:0000256" key="3">
    <source>
        <dbReference type="ARBA" id="ARBA00022898"/>
    </source>
</evidence>
<evidence type="ECO:0000313" key="7">
    <source>
        <dbReference type="Proteomes" id="UP000800092"/>
    </source>
</evidence>
<comment type="similarity">
    <text evidence="4 5">Belongs to the kynureninase family.</text>
</comment>
<dbReference type="PIRSF" id="PIRSF038800">
    <property type="entry name" value="KYNU"/>
    <property type="match status" value="1"/>
</dbReference>
<comment type="subunit">
    <text evidence="4 5">Homodimer.</text>
</comment>
<dbReference type="Pfam" id="PF22580">
    <property type="entry name" value="KYNU_C"/>
    <property type="match status" value="1"/>
</dbReference>
<feature type="binding site" evidence="4">
    <location>
        <position position="239"/>
    </location>
    <ligand>
        <name>pyridoxal 5'-phosphate</name>
        <dbReference type="ChEBI" id="CHEBI:597326"/>
    </ligand>
</feature>
<dbReference type="EMBL" id="ML991791">
    <property type="protein sequence ID" value="KAF2235496.1"/>
    <property type="molecule type" value="Genomic_DNA"/>
</dbReference>
<dbReference type="InterPro" id="IPR015422">
    <property type="entry name" value="PyrdxlP-dep_Trfase_small"/>
</dbReference>
<dbReference type="Gene3D" id="3.40.640.10">
    <property type="entry name" value="Type I PLP-dependent aspartate aminotransferase-like (Major domain)"/>
    <property type="match status" value="1"/>
</dbReference>
<comment type="pathway">
    <text evidence="4 5">Amino-acid degradation; L-kynurenine degradation; L-alanine and anthranilate from L-kynurenine: step 1/1.</text>
</comment>
<dbReference type="InterPro" id="IPR015424">
    <property type="entry name" value="PyrdxlP-dep_Trfase"/>
</dbReference>
<feature type="binding site" evidence="4">
    <location>
        <position position="325"/>
    </location>
    <ligand>
        <name>pyridoxal 5'-phosphate</name>
        <dbReference type="ChEBI" id="CHEBI:597326"/>
    </ligand>
</feature>
<comment type="catalytic activity">
    <reaction evidence="5">
        <text>3-hydroxy-L-kynurenine + H2O = 3-hydroxyanthranilate + L-alanine + H(+)</text>
        <dbReference type="Rhea" id="RHEA:25143"/>
        <dbReference type="ChEBI" id="CHEBI:15377"/>
        <dbReference type="ChEBI" id="CHEBI:15378"/>
        <dbReference type="ChEBI" id="CHEBI:36559"/>
        <dbReference type="ChEBI" id="CHEBI:57972"/>
        <dbReference type="ChEBI" id="CHEBI:58125"/>
        <dbReference type="EC" id="3.7.1.3"/>
    </reaction>
</comment>
<feature type="binding site" evidence="4">
    <location>
        <position position="127"/>
    </location>
    <ligand>
        <name>pyridoxal 5'-phosphate</name>
        <dbReference type="ChEBI" id="CHEBI:597326"/>
    </ligand>
</feature>
<evidence type="ECO:0000256" key="2">
    <source>
        <dbReference type="ARBA" id="ARBA00022801"/>
    </source>
</evidence>
<protein>
    <recommendedName>
        <fullName evidence="4 5">Kynureninase</fullName>
        <ecNumber evidence="4 5">3.7.1.3</ecNumber>
    </recommendedName>
    <alternativeName>
        <fullName evidence="4">Biosynthesis of nicotinic acid protein 5</fullName>
    </alternativeName>
    <alternativeName>
        <fullName evidence="4">L-kynurenine hydrolase</fullName>
    </alternativeName>
</protein>
<comment type="catalytic activity">
    <reaction evidence="4 5">
        <text>L-kynurenine + H2O = anthranilate + L-alanine + H(+)</text>
        <dbReference type="Rhea" id="RHEA:16813"/>
        <dbReference type="ChEBI" id="CHEBI:15377"/>
        <dbReference type="ChEBI" id="CHEBI:15378"/>
        <dbReference type="ChEBI" id="CHEBI:16567"/>
        <dbReference type="ChEBI" id="CHEBI:57959"/>
        <dbReference type="ChEBI" id="CHEBI:57972"/>
        <dbReference type="EC" id="3.7.1.3"/>
    </reaction>
</comment>
<dbReference type="Proteomes" id="UP000800092">
    <property type="component" value="Unassembled WGS sequence"/>
</dbReference>
<feature type="binding site" evidence="4">
    <location>
        <position position="242"/>
    </location>
    <ligand>
        <name>pyridoxal 5'-phosphate</name>
        <dbReference type="ChEBI" id="CHEBI:597326"/>
    </ligand>
</feature>
<dbReference type="PANTHER" id="PTHR14084">
    <property type="entry name" value="KYNURENINASE"/>
    <property type="match status" value="1"/>
</dbReference>